<reference evidence="2" key="2">
    <citation type="submission" date="2017-11" db="EMBL/GenBank/DDBJ databases">
        <title>Coralsnake Venomics: Analyses of Venom Gland Transcriptomes and Proteomes of Six Brazilian Taxa.</title>
        <authorList>
            <person name="Aird S.D."/>
            <person name="Jorge da Silva N."/>
            <person name="Qiu L."/>
            <person name="Villar-Briones A."/>
            <person name="Aparecida-Saddi V."/>
            <person name="Campos-Telles M.P."/>
            <person name="Grau M."/>
            <person name="Mikheyev A.S."/>
        </authorList>
    </citation>
    <scope>NUCLEOTIDE SEQUENCE</scope>
    <source>
        <tissue evidence="2">Venom_gland</tissue>
    </source>
</reference>
<dbReference type="InterPro" id="IPR043593">
    <property type="entry name" value="ASAP"/>
</dbReference>
<name>A0A2D4JS04_MICLE</name>
<dbReference type="GO" id="GO:0005925">
    <property type="term" value="C:focal adhesion"/>
    <property type="evidence" value="ECO:0007669"/>
    <property type="project" value="TreeGrafter"/>
</dbReference>
<protein>
    <submittedName>
        <fullName evidence="2">Uncharacterized protein</fullName>
    </submittedName>
</protein>
<evidence type="ECO:0000256" key="1">
    <source>
        <dbReference type="PROSITE-ProRule" id="PRU00023"/>
    </source>
</evidence>
<accession>A0A2D4JS04</accession>
<dbReference type="GO" id="GO:0051492">
    <property type="term" value="P:regulation of stress fiber assembly"/>
    <property type="evidence" value="ECO:0007669"/>
    <property type="project" value="TreeGrafter"/>
</dbReference>
<dbReference type="PANTHER" id="PTHR45854:SF1">
    <property type="entry name" value="ARF-GAP WITH SH3 DOMAIN, ANK REPEAT AND PH DOMAIN-CONTAINING PROTEIN 3"/>
    <property type="match status" value="1"/>
</dbReference>
<dbReference type="GO" id="GO:0001726">
    <property type="term" value="C:ruffle"/>
    <property type="evidence" value="ECO:0007669"/>
    <property type="project" value="TreeGrafter"/>
</dbReference>
<reference evidence="2" key="1">
    <citation type="submission" date="2017-07" db="EMBL/GenBank/DDBJ databases">
        <authorList>
            <person name="Mikheyev A."/>
            <person name="Grau M."/>
        </authorList>
    </citation>
    <scope>NUCLEOTIDE SEQUENCE</scope>
    <source>
        <tissue evidence="2">Venom_gland</tissue>
    </source>
</reference>
<sequence>MNTRKEFIMAKYMERKYVQKATKEDPCRVWEAIRSRDLLALLQAFAEGHNLSKPLVSPEGQEQGEPALHWAVRYANKTSLPLVDFIIQNGTDVFHNLLIKTNRPEICHFAIYLYVGEI</sequence>
<dbReference type="EMBL" id="IACK01242882">
    <property type="protein sequence ID" value="LAA99282.1"/>
    <property type="molecule type" value="Transcribed_RNA"/>
</dbReference>
<feature type="repeat" description="ANK" evidence="1">
    <location>
        <begin position="63"/>
        <end position="93"/>
    </location>
</feature>
<keyword evidence="1" id="KW-0040">ANK repeat</keyword>
<dbReference type="PROSITE" id="PS50088">
    <property type="entry name" value="ANK_REPEAT"/>
    <property type="match status" value="1"/>
</dbReference>
<dbReference type="InterPro" id="IPR002110">
    <property type="entry name" value="Ankyrin_rpt"/>
</dbReference>
<dbReference type="GO" id="GO:0005096">
    <property type="term" value="F:GTPase activator activity"/>
    <property type="evidence" value="ECO:0007669"/>
    <property type="project" value="InterPro"/>
</dbReference>
<dbReference type="PANTHER" id="PTHR45854">
    <property type="entry name" value="ASAP FAMILY MEMBER"/>
    <property type="match status" value="1"/>
</dbReference>
<dbReference type="Gene3D" id="1.25.40.950">
    <property type="match status" value="1"/>
</dbReference>
<evidence type="ECO:0000313" key="2">
    <source>
        <dbReference type="EMBL" id="LAA99282.1"/>
    </source>
</evidence>
<proteinExistence type="predicted"/>
<organism evidence="2">
    <name type="scientific">Micrurus lemniscatus lemniscatus</name>
    <dbReference type="NCBI Taxonomy" id="129467"/>
    <lineage>
        <taxon>Eukaryota</taxon>
        <taxon>Metazoa</taxon>
        <taxon>Chordata</taxon>
        <taxon>Craniata</taxon>
        <taxon>Vertebrata</taxon>
        <taxon>Euteleostomi</taxon>
        <taxon>Lepidosauria</taxon>
        <taxon>Squamata</taxon>
        <taxon>Bifurcata</taxon>
        <taxon>Unidentata</taxon>
        <taxon>Episquamata</taxon>
        <taxon>Toxicofera</taxon>
        <taxon>Serpentes</taxon>
        <taxon>Colubroidea</taxon>
        <taxon>Elapidae</taxon>
        <taxon>Elapinae</taxon>
        <taxon>Micrurus</taxon>
    </lineage>
</organism>
<dbReference type="InterPro" id="IPR036770">
    <property type="entry name" value="Ankyrin_rpt-contain_sf"/>
</dbReference>
<dbReference type="AlphaFoldDB" id="A0A2D4JS04"/>
<dbReference type="SUPFAM" id="SSF48403">
    <property type="entry name" value="Ankyrin repeat"/>
    <property type="match status" value="1"/>
</dbReference>